<organism evidence="1 2">
    <name type="scientific">Acidiferrimicrobium australe</name>
    <dbReference type="NCBI Taxonomy" id="2664430"/>
    <lineage>
        <taxon>Bacteria</taxon>
        <taxon>Bacillati</taxon>
        <taxon>Actinomycetota</taxon>
        <taxon>Acidimicrobiia</taxon>
        <taxon>Acidimicrobiales</taxon>
        <taxon>Acidimicrobiaceae</taxon>
        <taxon>Acidiferrimicrobium</taxon>
    </lineage>
</organism>
<dbReference type="Proteomes" id="UP000437736">
    <property type="component" value="Unassembled WGS sequence"/>
</dbReference>
<accession>A0ABW9QYK8</accession>
<proteinExistence type="predicted"/>
<sequence length="218" mass="24446">MDQRADVEFFFDPICPWAWLTSRWVVEVAAQRDLDVAWRFICLRMVNADKDYERDFKPGYVAVHGTGQKLLRVAAAVRAAEGRDRAGEVYTQFGGDLHVRGRRDELVAHWEEGFPAYLASVGLGDYAEAANDERWDAVLQEETDAALERTGRDVGTPIISFTRDGQTTSFFGPVISRVPRGAEALRLWDAVWEVATFPGLAELKRSLREAPQLADSLG</sequence>
<name>A0ABW9QYK8_9ACTN</name>
<keyword evidence="2" id="KW-1185">Reference proteome</keyword>
<gene>
    <name evidence="1" type="ORF">GHK86_17290</name>
</gene>
<dbReference type="InterPro" id="IPR036249">
    <property type="entry name" value="Thioredoxin-like_sf"/>
</dbReference>
<comment type="caution">
    <text evidence="1">The sequence shown here is derived from an EMBL/GenBank/DDBJ whole genome shotgun (WGS) entry which is preliminary data.</text>
</comment>
<dbReference type="Pfam" id="PF22234">
    <property type="entry name" value="Rv2466c-like"/>
    <property type="match status" value="1"/>
</dbReference>
<dbReference type="InterPro" id="IPR053977">
    <property type="entry name" value="Rv2466c-like"/>
</dbReference>
<dbReference type="SUPFAM" id="SSF52833">
    <property type="entry name" value="Thioredoxin-like"/>
    <property type="match status" value="1"/>
</dbReference>
<evidence type="ECO:0000313" key="1">
    <source>
        <dbReference type="EMBL" id="MST34468.1"/>
    </source>
</evidence>
<evidence type="ECO:0008006" key="3">
    <source>
        <dbReference type="Google" id="ProtNLM"/>
    </source>
</evidence>
<evidence type="ECO:0000313" key="2">
    <source>
        <dbReference type="Proteomes" id="UP000437736"/>
    </source>
</evidence>
<dbReference type="EMBL" id="WJHE01001021">
    <property type="protein sequence ID" value="MST34468.1"/>
    <property type="molecule type" value="Genomic_DNA"/>
</dbReference>
<protein>
    <recommendedName>
        <fullName evidence="3">Disulfide bond formation protein DsbA</fullName>
    </recommendedName>
</protein>
<reference evidence="1 2" key="1">
    <citation type="submission" date="2019-11" db="EMBL/GenBank/DDBJ databases">
        <title>Acidiferrimicrobium australis gen. nov., sp. nov., an acidophilic and obligately heterotrophic, member of the Actinobacteria that catalyses dissimilatory oxido- reduction of iron isolated from metal-rich acidic water in Chile.</title>
        <authorList>
            <person name="Gonzalez D."/>
            <person name="Huber K."/>
            <person name="Hedrich S."/>
            <person name="Rojas-Villalobos C."/>
            <person name="Quatrini R."/>
            <person name="Dinamarca M.A."/>
            <person name="Schwarz A."/>
            <person name="Canales C."/>
            <person name="Nancucheo I."/>
        </authorList>
    </citation>
    <scope>NUCLEOTIDE SEQUENCE [LARGE SCALE GENOMIC DNA]</scope>
    <source>
        <strain evidence="1 2">USS-CCA1</strain>
    </source>
</reference>
<dbReference type="Gene3D" id="3.40.30.10">
    <property type="entry name" value="Glutaredoxin"/>
    <property type="match status" value="1"/>
</dbReference>